<sequence length="632" mass="70394">MTDVSGFADLRNRIKHYLERENSVSLIEVEADTLEEALNDASLELSVPYKDLDYEVLVRGHNGLFGYGKRKWRIIAYRNSYSKFSATHVLNSQGGSEEVVSLDGKFFIRRTVKGVFLKVTPAQGNGRVVEFKDVMDKFALYSNIKNLDANFVRSVVTNANGEYEQVSAFEADLAESVTMMVHISEDSMSVTVEFTSPGPNGAEVLEKDIYNILKKYGIADRALLEDKIKEFVDCPFYGEPVEMAKGMNPVRGRDSYLNFIAKSKYSCEYDTVDNEFRNVNEGDELAEIIPLSEGIDGYTVFGKVLEAEKGRELDLILGDNTLMRGTKIIACCNGYISVEKGVISVHEVYVIEGDVGPGTGNIVNNGKVLVKGSILDGYNVMAKSGIEVNGLVGRCNLRTDGSIVLRSGANGKGGSEIYAKKSIKSKFLENVSVRCEGNIEVVRGIVNSFVSCTKKVLCIGKKSKIVGSEVHSREEVRAYSIGSEGNAETSIYVGYDPSIKALLSDFTEYLVKIERRLEVLTKDISALKKNIRLTVDKAEKSLKIDSCNELINERDILILEIKMVKDRQESLQEALENSKIDGKIFVEYIAYAGVKLHIKDTYYELSRDYHNITFVEDDNIIKMVAYVPFEAK</sequence>
<dbReference type="PANTHER" id="PTHR38032:SF1">
    <property type="entry name" value="RNA-BINDING PROTEIN KHPB N-TERMINAL DOMAIN-CONTAINING PROTEIN"/>
    <property type="match status" value="1"/>
</dbReference>
<feature type="domain" description="RNA-binding protein KhpB N-terminal" evidence="1">
    <location>
        <begin position="28"/>
        <end position="79"/>
    </location>
</feature>
<dbReference type="InterPro" id="IPR038247">
    <property type="entry name" value="Jag_N_dom_sf"/>
</dbReference>
<dbReference type="InterPro" id="IPR032782">
    <property type="entry name" value="KhpB_N"/>
</dbReference>
<protein>
    <recommendedName>
        <fullName evidence="1">RNA-binding protein KhpB N-terminal domain-containing protein</fullName>
    </recommendedName>
</protein>
<gene>
    <name evidence="2" type="ORF">N187_01285</name>
</gene>
<dbReference type="RefSeq" id="WP_025419471.1">
    <property type="nucleotide sequence ID" value="NZ_CP013704.1"/>
</dbReference>
<evidence type="ECO:0000259" key="1">
    <source>
        <dbReference type="SMART" id="SM01245"/>
    </source>
</evidence>
<dbReference type="Pfam" id="PF20250">
    <property type="entry name" value="FapA_N"/>
    <property type="match status" value="1"/>
</dbReference>
<name>A0ABM6FU44_BORAN</name>
<organism evidence="2 3">
    <name type="scientific">Borrelia anserina Es</name>
    <dbReference type="NCBI Taxonomy" id="1365188"/>
    <lineage>
        <taxon>Bacteria</taxon>
        <taxon>Pseudomonadati</taxon>
        <taxon>Spirochaetota</taxon>
        <taxon>Spirochaetia</taxon>
        <taxon>Spirochaetales</taxon>
        <taxon>Borreliaceae</taxon>
        <taxon>Borrelia</taxon>
    </lineage>
</organism>
<evidence type="ECO:0000313" key="3">
    <source>
        <dbReference type="Proteomes" id="UP000185502"/>
    </source>
</evidence>
<dbReference type="Pfam" id="PF14804">
    <property type="entry name" value="Jag_N"/>
    <property type="match status" value="1"/>
</dbReference>
<reference evidence="2" key="1">
    <citation type="submission" date="2015-12" db="EMBL/GenBank/DDBJ databases">
        <title>Chromosome of the avian spirochetosis agent Borrelia anserina Es.</title>
        <authorList>
            <person name="Elbir H."/>
            <person name="Sitlani P."/>
            <person name="Bergstroem S."/>
            <person name="Barbour A.G."/>
        </authorList>
    </citation>
    <scope>NUCLEOTIDE SEQUENCE [LARGE SCALE GENOMIC DNA]</scope>
    <source>
        <strain evidence="2">Es</strain>
    </source>
</reference>
<dbReference type="InterPro" id="IPR046865">
    <property type="entry name" value="FapA_b_solenoid"/>
</dbReference>
<dbReference type="PANTHER" id="PTHR38032">
    <property type="entry name" value="POLYMERASE-RELATED"/>
    <property type="match status" value="1"/>
</dbReference>
<dbReference type="Gene3D" id="3.30.30.80">
    <property type="entry name" value="probable RNA-binding protein from clostridium symbiosum atcc 14940"/>
    <property type="match status" value="1"/>
</dbReference>
<dbReference type="EMBL" id="CP013704">
    <property type="protein sequence ID" value="APR64754.1"/>
    <property type="molecule type" value="Genomic_DNA"/>
</dbReference>
<dbReference type="SMART" id="SM01245">
    <property type="entry name" value="Jag_N"/>
    <property type="match status" value="1"/>
</dbReference>
<proteinExistence type="predicted"/>
<dbReference type="Proteomes" id="UP000185502">
    <property type="component" value="Chromosome"/>
</dbReference>
<keyword evidence="3" id="KW-1185">Reference proteome</keyword>
<evidence type="ECO:0000313" key="2">
    <source>
        <dbReference type="EMBL" id="APR64754.1"/>
    </source>
</evidence>
<accession>A0ABM6FU44</accession>
<dbReference type="Pfam" id="PF03961">
    <property type="entry name" value="FapA"/>
    <property type="match status" value="1"/>
</dbReference>
<dbReference type="InterPro" id="IPR005646">
    <property type="entry name" value="FapA"/>
</dbReference>
<dbReference type="InterPro" id="IPR046866">
    <property type="entry name" value="FapA_N"/>
</dbReference>